<dbReference type="Proteomes" id="UP000825935">
    <property type="component" value="Chromosome 14"/>
</dbReference>
<dbReference type="EMBL" id="CM035419">
    <property type="protein sequence ID" value="KAH7415144.1"/>
    <property type="molecule type" value="Genomic_DNA"/>
</dbReference>
<protein>
    <recommendedName>
        <fullName evidence="3">Ternary complex factor MIP1 leucine-zipper domain-containing protein</fullName>
    </recommendedName>
</protein>
<organism evidence="1 2">
    <name type="scientific">Ceratopteris richardii</name>
    <name type="common">Triangle waterfern</name>
    <dbReference type="NCBI Taxonomy" id="49495"/>
    <lineage>
        <taxon>Eukaryota</taxon>
        <taxon>Viridiplantae</taxon>
        <taxon>Streptophyta</taxon>
        <taxon>Embryophyta</taxon>
        <taxon>Tracheophyta</taxon>
        <taxon>Polypodiopsida</taxon>
        <taxon>Polypodiidae</taxon>
        <taxon>Polypodiales</taxon>
        <taxon>Pteridineae</taxon>
        <taxon>Pteridaceae</taxon>
        <taxon>Parkerioideae</taxon>
        <taxon>Ceratopteris</taxon>
    </lineage>
</organism>
<evidence type="ECO:0000313" key="2">
    <source>
        <dbReference type="Proteomes" id="UP000825935"/>
    </source>
</evidence>
<reference evidence="1" key="1">
    <citation type="submission" date="2021-08" db="EMBL/GenBank/DDBJ databases">
        <title>WGS assembly of Ceratopteris richardii.</title>
        <authorList>
            <person name="Marchant D.B."/>
            <person name="Chen G."/>
            <person name="Jenkins J."/>
            <person name="Shu S."/>
            <person name="Leebens-Mack J."/>
            <person name="Grimwood J."/>
            <person name="Schmutz J."/>
            <person name="Soltis P."/>
            <person name="Soltis D."/>
            <person name="Chen Z.-H."/>
        </authorList>
    </citation>
    <scope>NUCLEOTIDE SEQUENCE</scope>
    <source>
        <strain evidence="1">Whitten #5841</strain>
        <tissue evidence="1">Leaf</tissue>
    </source>
</reference>
<sequence length="197" mass="22405">MDWIVGKSRCGPIVSRVKERKPNRSWDDVFPDAHLLDSRVQIAILASDDRKKTPANHEHLDRSFIADSHDFLLCSFSTYPSPFVVGEKDRNENDPSNLNMIQTESSCCLSSLEKDIAKIQARLERMHDGGYISKSVSDCPSCAGVSSMANIYAEGGSNFQDLLEDIFILELEVAKLEHHLLQIYRQVFTHIPHFVWR</sequence>
<proteinExistence type="predicted"/>
<name>A0A8T2TBA9_CERRI</name>
<keyword evidence="2" id="KW-1185">Reference proteome</keyword>
<comment type="caution">
    <text evidence="1">The sequence shown here is derived from an EMBL/GenBank/DDBJ whole genome shotgun (WGS) entry which is preliminary data.</text>
</comment>
<accession>A0A8T2TBA9</accession>
<evidence type="ECO:0000313" key="1">
    <source>
        <dbReference type="EMBL" id="KAH7415144.1"/>
    </source>
</evidence>
<gene>
    <name evidence="1" type="ORF">KP509_14G029900</name>
</gene>
<evidence type="ECO:0008006" key="3">
    <source>
        <dbReference type="Google" id="ProtNLM"/>
    </source>
</evidence>
<dbReference type="AlphaFoldDB" id="A0A8T2TBA9"/>